<dbReference type="PROSITE" id="PS50056">
    <property type="entry name" value="TYR_PHOSPHATASE_2"/>
    <property type="match status" value="1"/>
</dbReference>
<dbReference type="InterPro" id="IPR029021">
    <property type="entry name" value="Prot-tyrosine_phosphatase-like"/>
</dbReference>
<comment type="caution">
    <text evidence="2">The sequence shown here is derived from an EMBL/GenBank/DDBJ whole genome shotgun (WGS) entry which is preliminary data.</text>
</comment>
<dbReference type="OrthoDB" id="10252009at2759"/>
<evidence type="ECO:0000259" key="1">
    <source>
        <dbReference type="PROSITE" id="PS50056"/>
    </source>
</evidence>
<evidence type="ECO:0000313" key="3">
    <source>
        <dbReference type="Proteomes" id="UP000799764"/>
    </source>
</evidence>
<reference evidence="2" key="1">
    <citation type="journal article" date="2020" name="Stud. Mycol.">
        <title>101 Dothideomycetes genomes: a test case for predicting lifestyles and emergence of pathogens.</title>
        <authorList>
            <person name="Haridas S."/>
            <person name="Albert R."/>
            <person name="Binder M."/>
            <person name="Bloem J."/>
            <person name="Labutti K."/>
            <person name="Salamov A."/>
            <person name="Andreopoulos B."/>
            <person name="Baker S."/>
            <person name="Barry K."/>
            <person name="Bills G."/>
            <person name="Bluhm B."/>
            <person name="Cannon C."/>
            <person name="Castanera R."/>
            <person name="Culley D."/>
            <person name="Daum C."/>
            <person name="Ezra D."/>
            <person name="Gonzalez J."/>
            <person name="Henrissat B."/>
            <person name="Kuo A."/>
            <person name="Liang C."/>
            <person name="Lipzen A."/>
            <person name="Lutzoni F."/>
            <person name="Magnuson J."/>
            <person name="Mondo S."/>
            <person name="Nolan M."/>
            <person name="Ohm R."/>
            <person name="Pangilinan J."/>
            <person name="Park H.-J."/>
            <person name="Ramirez L."/>
            <person name="Alfaro M."/>
            <person name="Sun H."/>
            <person name="Tritt A."/>
            <person name="Yoshinaga Y."/>
            <person name="Zwiers L.-H."/>
            <person name="Turgeon B."/>
            <person name="Goodwin S."/>
            <person name="Spatafora J."/>
            <person name="Crous P."/>
            <person name="Grigoriev I."/>
        </authorList>
    </citation>
    <scope>NUCLEOTIDE SEQUENCE</scope>
    <source>
        <strain evidence="2">CBS 690.94</strain>
    </source>
</reference>
<dbReference type="Proteomes" id="UP000799764">
    <property type="component" value="Unassembled WGS sequence"/>
</dbReference>
<sequence length="328" mass="37137">MASITTHEDMTMSDIAHAHRPHHEYTYRMPTPPRIVVPPPTITTEVPELHVSGVDPAEQNDINFLKEMDLESIVANNTLLDWSYERRRKAQMILPWLYLGPLNAAKDREWLKSEGITMVLAIRSQNKTMVGTMQIAKETCGHVESVEAATYFELIGQLSYTTRLINQHVAKVRRMTEATGNPQLGKVLVFCESGNEKSAAVVAAYLMETLDDFDFIKSMQVCQAQRFCVNFDDNVKNVLRNHWDILIARRSVAHSKSELMNSMALTNGLQQIVQQPSRQHQLHAPQHPSLKVKRSVEDMDDDMDMSDGGDLTDALRFAGRDVTPFMDS</sequence>
<dbReference type="GO" id="GO:0005737">
    <property type="term" value="C:cytoplasm"/>
    <property type="evidence" value="ECO:0007669"/>
    <property type="project" value="TreeGrafter"/>
</dbReference>
<dbReference type="CDD" id="cd14498">
    <property type="entry name" value="DSP"/>
    <property type="match status" value="1"/>
</dbReference>
<keyword evidence="3" id="KW-1185">Reference proteome</keyword>
<dbReference type="GO" id="GO:0005654">
    <property type="term" value="C:nucleoplasm"/>
    <property type="evidence" value="ECO:0007669"/>
    <property type="project" value="TreeGrafter"/>
</dbReference>
<dbReference type="GO" id="GO:0070372">
    <property type="term" value="P:regulation of ERK1 and ERK2 cascade"/>
    <property type="evidence" value="ECO:0007669"/>
    <property type="project" value="TreeGrafter"/>
</dbReference>
<dbReference type="SUPFAM" id="SSF52799">
    <property type="entry name" value="(Phosphotyrosine protein) phosphatases II"/>
    <property type="match status" value="1"/>
</dbReference>
<dbReference type="GO" id="GO:0062026">
    <property type="term" value="P:negative regulation of SCF-dependent proteasomal ubiquitin-dependent catabolic process"/>
    <property type="evidence" value="ECO:0007669"/>
    <property type="project" value="TreeGrafter"/>
</dbReference>
<protein>
    <submittedName>
        <fullName evidence="2">Phosphatases II</fullName>
    </submittedName>
</protein>
<dbReference type="EMBL" id="MU001493">
    <property type="protein sequence ID" value="KAF2450177.1"/>
    <property type="molecule type" value="Genomic_DNA"/>
</dbReference>
<dbReference type="AlphaFoldDB" id="A0A9P4PU09"/>
<dbReference type="PANTHER" id="PTHR46588:SF1">
    <property type="entry name" value="SERINE_THREONINE_TYROSINE-INTERACTING PROTEIN"/>
    <property type="match status" value="1"/>
</dbReference>
<gene>
    <name evidence="2" type="ORF">P171DRAFT_426634</name>
</gene>
<dbReference type="GO" id="GO:1990444">
    <property type="term" value="F:F-box domain binding"/>
    <property type="evidence" value="ECO:0007669"/>
    <property type="project" value="TreeGrafter"/>
</dbReference>
<dbReference type="InterPro" id="IPR000387">
    <property type="entry name" value="Tyr_Pase_dom"/>
</dbReference>
<dbReference type="InterPro" id="IPR052449">
    <property type="entry name" value="STYX-Interacting_Phosphatase"/>
</dbReference>
<accession>A0A9P4PU09</accession>
<name>A0A9P4PU09_9PLEO</name>
<feature type="domain" description="Tyrosine specific protein phosphatases" evidence="1">
    <location>
        <begin position="166"/>
        <end position="226"/>
    </location>
</feature>
<dbReference type="Gene3D" id="3.90.190.10">
    <property type="entry name" value="Protein tyrosine phosphatase superfamily"/>
    <property type="match status" value="1"/>
</dbReference>
<dbReference type="PANTHER" id="PTHR46588">
    <property type="entry name" value="SERINE/THREONINE/TYROSINE-INTERACTING PROTEIN"/>
    <property type="match status" value="1"/>
</dbReference>
<organism evidence="2 3">
    <name type="scientific">Karstenula rhodostoma CBS 690.94</name>
    <dbReference type="NCBI Taxonomy" id="1392251"/>
    <lineage>
        <taxon>Eukaryota</taxon>
        <taxon>Fungi</taxon>
        <taxon>Dikarya</taxon>
        <taxon>Ascomycota</taxon>
        <taxon>Pezizomycotina</taxon>
        <taxon>Dothideomycetes</taxon>
        <taxon>Pleosporomycetidae</taxon>
        <taxon>Pleosporales</taxon>
        <taxon>Massarineae</taxon>
        <taxon>Didymosphaeriaceae</taxon>
        <taxon>Karstenula</taxon>
    </lineage>
</organism>
<evidence type="ECO:0000313" key="2">
    <source>
        <dbReference type="EMBL" id="KAF2450177.1"/>
    </source>
</evidence>
<proteinExistence type="predicted"/>